<feature type="chain" id="PRO_5047242392" evidence="1">
    <location>
        <begin position="24"/>
        <end position="336"/>
    </location>
</feature>
<protein>
    <submittedName>
        <fullName evidence="2">Uncharacterized protein</fullName>
    </submittedName>
</protein>
<comment type="caution">
    <text evidence="2">The sequence shown here is derived from an EMBL/GenBank/DDBJ whole genome shotgun (WGS) entry which is preliminary data.</text>
</comment>
<keyword evidence="1" id="KW-0732">Signal</keyword>
<dbReference type="RefSeq" id="WP_348704429.1">
    <property type="nucleotide sequence ID" value="NZ_CAXIYA010000022.1"/>
</dbReference>
<dbReference type="PROSITE" id="PS51257">
    <property type="entry name" value="PROKAR_LIPOPROTEIN"/>
    <property type="match status" value="1"/>
</dbReference>
<keyword evidence="3" id="KW-1185">Reference proteome</keyword>
<evidence type="ECO:0000313" key="2">
    <source>
        <dbReference type="EMBL" id="CAL2106266.1"/>
    </source>
</evidence>
<evidence type="ECO:0000313" key="3">
    <source>
        <dbReference type="Proteomes" id="UP001497602"/>
    </source>
</evidence>
<accession>A0ABM9PKT5</accession>
<gene>
    <name evidence="2" type="ORF">T190115A13A_10422</name>
</gene>
<evidence type="ECO:0000256" key="1">
    <source>
        <dbReference type="SAM" id="SignalP"/>
    </source>
</evidence>
<dbReference type="SUPFAM" id="SSF63825">
    <property type="entry name" value="YWTD domain"/>
    <property type="match status" value="1"/>
</dbReference>
<reference evidence="2 3" key="1">
    <citation type="submission" date="2024-05" db="EMBL/GenBank/DDBJ databases">
        <authorList>
            <person name="Duchaud E."/>
        </authorList>
    </citation>
    <scope>NUCLEOTIDE SEQUENCE [LARGE SCALE GENOMIC DNA]</scope>
    <source>
        <strain evidence="2">Ena-SAMPLE-TAB-13-05-2024-13:56:06:370-140305</strain>
    </source>
</reference>
<name>A0ABM9PKT5_9FLAO</name>
<sequence>MSFLRKDLMSLFFLSLFLLTACSENEAPANIIEEPKVYVVYWEYDETTSNGIVKLWQDGSVSNISDTSKDAWANDIFITDKNDVYIGGYIFGNSLTPTLWKNGVVTSLTEGIEKGTVNDVYVHNNDVYLAGNSATVTSPDRATLWKNKKPTILSNILSKATKVIVHNNDVYVIGSIGVRPVVWKNGEKTFLTDGTHTASVEDIAVYDNNVYILGKEHNGTKHVIKLWKNGVATNITDGNFSATPSSIAIEKGYIYVAGQEKSAGYIPKVWKNGVATNLTDGKKYAFPNDLFVFENTTYTAGSISNTKKEDAVLWKNTTMINITKESNARAMAVFVK</sequence>
<organism evidence="2 3">
    <name type="scientific">Tenacibaculum vairaonense</name>
    <dbReference type="NCBI Taxonomy" id="3137860"/>
    <lineage>
        <taxon>Bacteria</taxon>
        <taxon>Pseudomonadati</taxon>
        <taxon>Bacteroidota</taxon>
        <taxon>Flavobacteriia</taxon>
        <taxon>Flavobacteriales</taxon>
        <taxon>Flavobacteriaceae</taxon>
        <taxon>Tenacibaculum</taxon>
    </lineage>
</organism>
<dbReference type="Proteomes" id="UP001497602">
    <property type="component" value="Unassembled WGS sequence"/>
</dbReference>
<proteinExistence type="predicted"/>
<feature type="signal peptide" evidence="1">
    <location>
        <begin position="1"/>
        <end position="23"/>
    </location>
</feature>
<dbReference type="EMBL" id="CAXJRC010000011">
    <property type="protein sequence ID" value="CAL2106266.1"/>
    <property type="molecule type" value="Genomic_DNA"/>
</dbReference>